<organism evidence="1 2">
    <name type="scientific">Paenibacillus oryzae</name>
    <dbReference type="NCBI Taxonomy" id="1844972"/>
    <lineage>
        <taxon>Bacteria</taxon>
        <taxon>Bacillati</taxon>
        <taxon>Bacillota</taxon>
        <taxon>Bacilli</taxon>
        <taxon>Bacillales</taxon>
        <taxon>Paenibacillaceae</taxon>
        <taxon>Paenibacillus</taxon>
    </lineage>
</organism>
<dbReference type="OrthoDB" id="9789979at2"/>
<dbReference type="EMBL" id="LYPA01000017">
    <property type="protein sequence ID" value="OBR69457.1"/>
    <property type="molecule type" value="Genomic_DNA"/>
</dbReference>
<sequence length="401" mass="44171">MSAEVDKEIWSRWRLVLGKEAESKLTELGGGSSCLSPEEIIMDEALAAIYDNTTGGVEGGGSAGGRGGNGPSAPRLAKWLGDVRSLFPEEVVSIIQGDAMERKGWKQLLFEPELLASVKPDIGMVGTLLSLKGKIPEKTKDTARQLVQAVVEELQRRLEHDLRRAVTGALNRRQHSPLPSLTGIDWGRTIRRNLKNYDSERRQIIPEKMYYFDRAKRNKEWTIIVDIDQSGSMADSVIWASVIASIFASMPALDTRVVAFDTQVVDLTEQCENDPVDMLFGIQLGGGTDINKSVQYCEQFITEPKKTMFILISDLCEGGNQAGLIRRMRELREAGVQTMCLLALSDQGQPYYDERVAKQFARDGTPSFACTPGMLPALVEGALKGDDLSALSAKLTSTRKD</sequence>
<accession>A0A1A5YV11</accession>
<dbReference type="InterPro" id="IPR036465">
    <property type="entry name" value="vWFA_dom_sf"/>
</dbReference>
<proteinExistence type="predicted"/>
<dbReference type="Gene3D" id="3.40.50.410">
    <property type="entry name" value="von Willebrand factor, type A domain"/>
    <property type="match status" value="1"/>
</dbReference>
<dbReference type="InterPro" id="IPR008912">
    <property type="entry name" value="Uncharacterised_CoxE"/>
</dbReference>
<dbReference type="STRING" id="1844972.A7K91_10085"/>
<comment type="caution">
    <text evidence="1">The sequence shown here is derived from an EMBL/GenBank/DDBJ whole genome shotgun (WGS) entry which is preliminary data.</text>
</comment>
<dbReference type="Proteomes" id="UP000092024">
    <property type="component" value="Unassembled WGS sequence"/>
</dbReference>
<keyword evidence="2" id="KW-1185">Reference proteome</keyword>
<dbReference type="AlphaFoldDB" id="A0A1A5YV11"/>
<dbReference type="RefSeq" id="WP_068678491.1">
    <property type="nucleotide sequence ID" value="NZ_LYPA01000017.1"/>
</dbReference>
<evidence type="ECO:0008006" key="3">
    <source>
        <dbReference type="Google" id="ProtNLM"/>
    </source>
</evidence>
<name>A0A1A5YV11_9BACL</name>
<protein>
    <recommendedName>
        <fullName evidence="3">VWFA domain-containing protein</fullName>
    </recommendedName>
</protein>
<evidence type="ECO:0000313" key="2">
    <source>
        <dbReference type="Proteomes" id="UP000092024"/>
    </source>
</evidence>
<dbReference type="SUPFAM" id="SSF53300">
    <property type="entry name" value="vWA-like"/>
    <property type="match status" value="1"/>
</dbReference>
<dbReference type="Pfam" id="PF05762">
    <property type="entry name" value="VWA_CoxE"/>
    <property type="match status" value="1"/>
</dbReference>
<dbReference type="PANTHER" id="PTHR30634">
    <property type="entry name" value="OUTER MEMBRANE LOLAB LIPOPROTEIN INSERTION APPARATUS"/>
    <property type="match status" value="1"/>
</dbReference>
<dbReference type="InterPro" id="IPR050458">
    <property type="entry name" value="LolB"/>
</dbReference>
<gene>
    <name evidence="1" type="ORF">A7K91_10085</name>
</gene>
<dbReference type="PANTHER" id="PTHR30634:SF16">
    <property type="entry name" value="OUTER-MEMBRANE LIPOPROTEIN LOLB"/>
    <property type="match status" value="1"/>
</dbReference>
<reference evidence="1 2" key="1">
    <citation type="submission" date="2016-05" db="EMBL/GenBank/DDBJ databases">
        <title>Paenibacillus oryzae. sp. nov., isolated from the rice root.</title>
        <authorList>
            <person name="Zhang J."/>
            <person name="Zhang X."/>
        </authorList>
    </citation>
    <scope>NUCLEOTIDE SEQUENCE [LARGE SCALE GENOMIC DNA]</scope>
    <source>
        <strain evidence="1 2">1DrF-4</strain>
    </source>
</reference>
<evidence type="ECO:0000313" key="1">
    <source>
        <dbReference type="EMBL" id="OBR69457.1"/>
    </source>
</evidence>